<protein>
    <submittedName>
        <fullName evidence="2">Uncharacterized protein</fullName>
    </submittedName>
</protein>
<keyword evidence="1" id="KW-1133">Transmembrane helix</keyword>
<keyword evidence="3" id="KW-1185">Reference proteome</keyword>
<evidence type="ECO:0000256" key="1">
    <source>
        <dbReference type="SAM" id="Phobius"/>
    </source>
</evidence>
<dbReference type="STRING" id="305900.GV64_06185"/>
<name>A0A081K895_9GAMM</name>
<proteinExistence type="predicted"/>
<organism evidence="2 3">
    <name type="scientific">Endozoicomonas elysicola</name>
    <dbReference type="NCBI Taxonomy" id="305900"/>
    <lineage>
        <taxon>Bacteria</taxon>
        <taxon>Pseudomonadati</taxon>
        <taxon>Pseudomonadota</taxon>
        <taxon>Gammaproteobacteria</taxon>
        <taxon>Oceanospirillales</taxon>
        <taxon>Endozoicomonadaceae</taxon>
        <taxon>Endozoicomonas</taxon>
    </lineage>
</organism>
<keyword evidence="1" id="KW-0812">Transmembrane</keyword>
<dbReference type="EMBL" id="JOJP01000001">
    <property type="protein sequence ID" value="KEI70371.1"/>
    <property type="molecule type" value="Genomic_DNA"/>
</dbReference>
<dbReference type="AlphaFoldDB" id="A0A081K895"/>
<feature type="transmembrane region" description="Helical" evidence="1">
    <location>
        <begin position="21"/>
        <end position="41"/>
    </location>
</feature>
<comment type="caution">
    <text evidence="2">The sequence shown here is derived from an EMBL/GenBank/DDBJ whole genome shotgun (WGS) entry which is preliminary data.</text>
</comment>
<keyword evidence="1" id="KW-0472">Membrane</keyword>
<accession>A0A081K895</accession>
<sequence length="285" mass="32310">MSKKILAPSIDKINNKKLRSLLYFQTLCILPLLLMLSFSGVSNTLKEENTIFPISASYTTTNEHGKVTLCTISSNDSIETLNELKNTDCKLPVSNENNDQSVILISHSPYHETKQILITTRNLLTWAYMAVHLYKVWDSGSRILWPPVCPCSGQPKIVTNTQKFFFTYYITSLMHHGWSYLSPYLLPEQKAHRDIDSTNDNANHPLNDRAEGWAETLTSIISTFTEHPYASHILSLALDSAAFKWDCRCAGYFTDAKGGLYFNGHLWMLLLNVAIFTTDLAIDYL</sequence>
<evidence type="ECO:0000313" key="2">
    <source>
        <dbReference type="EMBL" id="KEI70371.1"/>
    </source>
</evidence>
<reference evidence="2 3" key="1">
    <citation type="submission" date="2014-06" db="EMBL/GenBank/DDBJ databases">
        <title>Whole Genome Sequences of Three Symbiotic Endozoicomonas Bacteria.</title>
        <authorList>
            <person name="Neave M.J."/>
            <person name="Apprill A."/>
            <person name="Voolstra C.R."/>
        </authorList>
    </citation>
    <scope>NUCLEOTIDE SEQUENCE [LARGE SCALE GENOMIC DNA]</scope>
    <source>
        <strain evidence="2 3">DSM 22380</strain>
    </source>
</reference>
<dbReference type="RefSeq" id="WP_020581065.1">
    <property type="nucleotide sequence ID" value="NZ_JOJP01000001.1"/>
</dbReference>
<gene>
    <name evidence="2" type="ORF">GV64_06185</name>
</gene>
<dbReference type="Proteomes" id="UP000027997">
    <property type="component" value="Unassembled WGS sequence"/>
</dbReference>
<evidence type="ECO:0000313" key="3">
    <source>
        <dbReference type="Proteomes" id="UP000027997"/>
    </source>
</evidence>